<feature type="region of interest" description="Disordered" evidence="1">
    <location>
        <begin position="75"/>
        <end position="98"/>
    </location>
</feature>
<organism evidence="2 3">
    <name type="scientific">Synaphobranchus kaupii</name>
    <name type="common">Kaup's arrowtooth eel</name>
    <dbReference type="NCBI Taxonomy" id="118154"/>
    <lineage>
        <taxon>Eukaryota</taxon>
        <taxon>Metazoa</taxon>
        <taxon>Chordata</taxon>
        <taxon>Craniata</taxon>
        <taxon>Vertebrata</taxon>
        <taxon>Euteleostomi</taxon>
        <taxon>Actinopterygii</taxon>
        <taxon>Neopterygii</taxon>
        <taxon>Teleostei</taxon>
        <taxon>Anguilliformes</taxon>
        <taxon>Synaphobranchidae</taxon>
        <taxon>Synaphobranchus</taxon>
    </lineage>
</organism>
<feature type="compositionally biased region" description="Basic and acidic residues" evidence="1">
    <location>
        <begin position="88"/>
        <end position="98"/>
    </location>
</feature>
<gene>
    <name evidence="2" type="ORF">SKAU_G00107910</name>
</gene>
<comment type="caution">
    <text evidence="2">The sequence shown here is derived from an EMBL/GenBank/DDBJ whole genome shotgun (WGS) entry which is preliminary data.</text>
</comment>
<sequence length="98" mass="10709">MQHSCSSVTIKIETTSYNWQNKSSIAAWSKGPDRQASGYCNPVDLHASPLGFNPLAARRVYSVPALGTEERLMQRAPCAHSEAPLPRQSEELRGEPAA</sequence>
<evidence type="ECO:0000313" key="3">
    <source>
        <dbReference type="Proteomes" id="UP001152622"/>
    </source>
</evidence>
<evidence type="ECO:0000313" key="2">
    <source>
        <dbReference type="EMBL" id="KAJ8370763.1"/>
    </source>
</evidence>
<accession>A0A9Q1FZN6</accession>
<dbReference type="EMBL" id="JAINUF010000003">
    <property type="protein sequence ID" value="KAJ8370763.1"/>
    <property type="molecule type" value="Genomic_DNA"/>
</dbReference>
<dbReference type="Proteomes" id="UP001152622">
    <property type="component" value="Chromosome 3"/>
</dbReference>
<proteinExistence type="predicted"/>
<dbReference type="AlphaFoldDB" id="A0A9Q1FZN6"/>
<evidence type="ECO:0000256" key="1">
    <source>
        <dbReference type="SAM" id="MobiDB-lite"/>
    </source>
</evidence>
<protein>
    <submittedName>
        <fullName evidence="2">Uncharacterized protein</fullName>
    </submittedName>
</protein>
<keyword evidence="3" id="KW-1185">Reference proteome</keyword>
<name>A0A9Q1FZN6_SYNKA</name>
<reference evidence="2" key="1">
    <citation type="journal article" date="2023" name="Science">
        <title>Genome structures resolve the early diversification of teleost fishes.</title>
        <authorList>
            <person name="Parey E."/>
            <person name="Louis A."/>
            <person name="Montfort J."/>
            <person name="Bouchez O."/>
            <person name="Roques C."/>
            <person name="Iampietro C."/>
            <person name="Lluch J."/>
            <person name="Castinel A."/>
            <person name="Donnadieu C."/>
            <person name="Desvignes T."/>
            <person name="Floi Bucao C."/>
            <person name="Jouanno E."/>
            <person name="Wen M."/>
            <person name="Mejri S."/>
            <person name="Dirks R."/>
            <person name="Jansen H."/>
            <person name="Henkel C."/>
            <person name="Chen W.J."/>
            <person name="Zahm M."/>
            <person name="Cabau C."/>
            <person name="Klopp C."/>
            <person name="Thompson A.W."/>
            <person name="Robinson-Rechavi M."/>
            <person name="Braasch I."/>
            <person name="Lecointre G."/>
            <person name="Bobe J."/>
            <person name="Postlethwait J.H."/>
            <person name="Berthelot C."/>
            <person name="Roest Crollius H."/>
            <person name="Guiguen Y."/>
        </authorList>
    </citation>
    <scope>NUCLEOTIDE SEQUENCE</scope>
    <source>
        <strain evidence="2">WJC10195</strain>
    </source>
</reference>